<dbReference type="Pfam" id="PF00512">
    <property type="entry name" value="HisKA"/>
    <property type="match status" value="1"/>
</dbReference>
<evidence type="ECO:0000256" key="13">
    <source>
        <dbReference type="ARBA" id="ARBA00023136"/>
    </source>
</evidence>
<comment type="subcellular location">
    <subcellularLocation>
        <location evidence="2">Cell inner membrane</location>
        <topology evidence="2">Multi-pass membrane protein</topology>
    </subcellularLocation>
</comment>
<dbReference type="InterPro" id="IPR013656">
    <property type="entry name" value="PAS_4"/>
</dbReference>
<dbReference type="CDD" id="cd00082">
    <property type="entry name" value="HisKA"/>
    <property type="match status" value="1"/>
</dbReference>
<dbReference type="InterPro" id="IPR003661">
    <property type="entry name" value="HisK_dim/P_dom"/>
</dbReference>
<evidence type="ECO:0000256" key="15">
    <source>
        <dbReference type="SAM" id="Phobius"/>
    </source>
</evidence>
<evidence type="ECO:0000259" key="17">
    <source>
        <dbReference type="PROSITE" id="PS50110"/>
    </source>
</evidence>
<dbReference type="CDD" id="cd17546">
    <property type="entry name" value="REC_hyHK_CKI1_RcsC-like"/>
    <property type="match status" value="1"/>
</dbReference>
<dbReference type="Pfam" id="PF01627">
    <property type="entry name" value="Hpt"/>
    <property type="match status" value="1"/>
</dbReference>
<dbReference type="InterPro" id="IPR036641">
    <property type="entry name" value="HPT_dom_sf"/>
</dbReference>
<evidence type="ECO:0000259" key="18">
    <source>
        <dbReference type="PROSITE" id="PS50112"/>
    </source>
</evidence>
<evidence type="ECO:0000256" key="8">
    <source>
        <dbReference type="ARBA" id="ARBA00022692"/>
    </source>
</evidence>
<dbReference type="Pfam" id="PF08448">
    <property type="entry name" value="PAS_4"/>
    <property type="match status" value="1"/>
</dbReference>
<dbReference type="Pfam" id="PF02518">
    <property type="entry name" value="HATPase_c"/>
    <property type="match status" value="1"/>
</dbReference>
<dbReference type="CDD" id="cd16922">
    <property type="entry name" value="HATPase_EvgS-ArcB-TorS-like"/>
    <property type="match status" value="1"/>
</dbReference>
<evidence type="ECO:0000256" key="7">
    <source>
        <dbReference type="ARBA" id="ARBA00022679"/>
    </source>
</evidence>
<evidence type="ECO:0000256" key="2">
    <source>
        <dbReference type="ARBA" id="ARBA00004429"/>
    </source>
</evidence>
<keyword evidence="8 15" id="KW-0812">Transmembrane</keyword>
<evidence type="ECO:0000256" key="9">
    <source>
        <dbReference type="ARBA" id="ARBA00022777"/>
    </source>
</evidence>
<evidence type="ECO:0000256" key="6">
    <source>
        <dbReference type="ARBA" id="ARBA00022553"/>
    </source>
</evidence>
<feature type="domain" description="PAS" evidence="18">
    <location>
        <begin position="46"/>
        <end position="120"/>
    </location>
</feature>
<keyword evidence="13 15" id="KW-0472">Membrane</keyword>
<accession>A0ABT8RWD6</accession>
<dbReference type="SMART" id="SM00387">
    <property type="entry name" value="HATPase_c"/>
    <property type="match status" value="1"/>
</dbReference>
<evidence type="ECO:0000256" key="11">
    <source>
        <dbReference type="ARBA" id="ARBA00022989"/>
    </source>
</evidence>
<dbReference type="SUPFAM" id="SSF47384">
    <property type="entry name" value="Homodimeric domain of signal transducing histidine kinase"/>
    <property type="match status" value="1"/>
</dbReference>
<dbReference type="PANTHER" id="PTHR43047">
    <property type="entry name" value="TWO-COMPONENT HISTIDINE PROTEIN KINASE"/>
    <property type="match status" value="1"/>
</dbReference>
<dbReference type="InterPro" id="IPR011006">
    <property type="entry name" value="CheY-like_superfamily"/>
</dbReference>
<keyword evidence="9" id="KW-0418">Kinase</keyword>
<feature type="transmembrane region" description="Helical" evidence="15">
    <location>
        <begin position="6"/>
        <end position="26"/>
    </location>
</feature>
<comment type="caution">
    <text evidence="19">The sequence shown here is derived from an EMBL/GenBank/DDBJ whole genome shotgun (WGS) entry which is preliminary data.</text>
</comment>
<keyword evidence="10" id="KW-0547">Nucleotide-binding</keyword>
<dbReference type="NCBIfam" id="TIGR00229">
    <property type="entry name" value="sensory_box"/>
    <property type="match status" value="1"/>
</dbReference>
<dbReference type="Gene3D" id="3.40.50.2300">
    <property type="match status" value="1"/>
</dbReference>
<keyword evidence="5" id="KW-0997">Cell inner membrane</keyword>
<dbReference type="Gene3D" id="3.30.450.20">
    <property type="entry name" value="PAS domain"/>
    <property type="match status" value="1"/>
</dbReference>
<dbReference type="SMART" id="SM00388">
    <property type="entry name" value="HisKA"/>
    <property type="match status" value="1"/>
</dbReference>
<keyword evidence="6 14" id="KW-0597">Phosphoprotein</keyword>
<dbReference type="PRINTS" id="PR00344">
    <property type="entry name" value="BCTRLSENSOR"/>
</dbReference>
<dbReference type="RefSeq" id="WP_301802290.1">
    <property type="nucleotide sequence ID" value="NZ_JAUJZH010000001.1"/>
</dbReference>
<keyword evidence="12" id="KW-0902">Two-component regulatory system</keyword>
<keyword evidence="10" id="KW-0067">ATP-binding</keyword>
<evidence type="ECO:0000256" key="1">
    <source>
        <dbReference type="ARBA" id="ARBA00000085"/>
    </source>
</evidence>
<feature type="modified residue" description="4-aspartylphosphate" evidence="14">
    <location>
        <position position="490"/>
    </location>
</feature>
<keyword evidence="7" id="KW-0808">Transferase</keyword>
<dbReference type="SUPFAM" id="SSF52172">
    <property type="entry name" value="CheY-like"/>
    <property type="match status" value="1"/>
</dbReference>
<proteinExistence type="predicted"/>
<dbReference type="SUPFAM" id="SSF55874">
    <property type="entry name" value="ATPase domain of HSP90 chaperone/DNA topoisomerase II/histidine kinase"/>
    <property type="match status" value="1"/>
</dbReference>
<keyword evidence="11 15" id="KW-1133">Transmembrane helix</keyword>
<dbReference type="SUPFAM" id="SSF55785">
    <property type="entry name" value="PYP-like sensor domain (PAS domain)"/>
    <property type="match status" value="1"/>
</dbReference>
<dbReference type="SUPFAM" id="SSF47226">
    <property type="entry name" value="Histidine-containing phosphotransfer domain, HPT domain"/>
    <property type="match status" value="1"/>
</dbReference>
<keyword evidence="4" id="KW-1003">Cell membrane</keyword>
<evidence type="ECO:0000259" key="16">
    <source>
        <dbReference type="PROSITE" id="PS50109"/>
    </source>
</evidence>
<feature type="domain" description="Response regulatory" evidence="17">
    <location>
        <begin position="441"/>
        <end position="560"/>
    </location>
</feature>
<reference evidence="19" key="1">
    <citation type="submission" date="2023-06" db="EMBL/GenBank/DDBJ databases">
        <authorList>
            <person name="Jiang Y."/>
            <person name="Liu Q."/>
        </authorList>
    </citation>
    <scope>NUCLEOTIDE SEQUENCE</scope>
    <source>
        <strain evidence="19">CGMCC 1.12090</strain>
    </source>
</reference>
<feature type="domain" description="Histidine kinase" evidence="16">
    <location>
        <begin position="193"/>
        <end position="415"/>
    </location>
</feature>
<dbReference type="SMART" id="SM00091">
    <property type="entry name" value="PAS"/>
    <property type="match status" value="1"/>
</dbReference>
<organism evidence="19 20">
    <name type="scientific">Variovorax ginsengisoli</name>
    <dbReference type="NCBI Taxonomy" id="363844"/>
    <lineage>
        <taxon>Bacteria</taxon>
        <taxon>Pseudomonadati</taxon>
        <taxon>Pseudomonadota</taxon>
        <taxon>Betaproteobacteria</taxon>
        <taxon>Burkholderiales</taxon>
        <taxon>Comamonadaceae</taxon>
        <taxon>Variovorax</taxon>
    </lineage>
</organism>
<dbReference type="PROSITE" id="PS50112">
    <property type="entry name" value="PAS"/>
    <property type="match status" value="1"/>
</dbReference>
<evidence type="ECO:0000256" key="5">
    <source>
        <dbReference type="ARBA" id="ARBA00022519"/>
    </source>
</evidence>
<evidence type="ECO:0000313" key="19">
    <source>
        <dbReference type="EMBL" id="MDO1530735.1"/>
    </source>
</evidence>
<keyword evidence="20" id="KW-1185">Reference proteome</keyword>
<dbReference type="PANTHER" id="PTHR43047:SF72">
    <property type="entry name" value="OSMOSENSING HISTIDINE PROTEIN KINASE SLN1"/>
    <property type="match status" value="1"/>
</dbReference>
<dbReference type="EC" id="2.7.13.3" evidence="3"/>
<dbReference type="Gene3D" id="1.10.287.130">
    <property type="match status" value="1"/>
</dbReference>
<gene>
    <name evidence="19" type="ORF">Q2T77_00420</name>
</gene>
<protein>
    <recommendedName>
        <fullName evidence="3">histidine kinase</fullName>
        <ecNumber evidence="3">2.7.13.3</ecNumber>
    </recommendedName>
</protein>
<dbReference type="Gene3D" id="1.20.120.160">
    <property type="entry name" value="HPT domain"/>
    <property type="match status" value="1"/>
</dbReference>
<evidence type="ECO:0000256" key="3">
    <source>
        <dbReference type="ARBA" id="ARBA00012438"/>
    </source>
</evidence>
<evidence type="ECO:0000256" key="4">
    <source>
        <dbReference type="ARBA" id="ARBA00022475"/>
    </source>
</evidence>
<dbReference type="InterPro" id="IPR036097">
    <property type="entry name" value="HisK_dim/P_sf"/>
</dbReference>
<dbReference type="SMART" id="SM00448">
    <property type="entry name" value="REC"/>
    <property type="match status" value="1"/>
</dbReference>
<evidence type="ECO:0000313" key="20">
    <source>
        <dbReference type="Proteomes" id="UP001169027"/>
    </source>
</evidence>
<name>A0ABT8RWD6_9BURK</name>
<dbReference type="InterPro" id="IPR036890">
    <property type="entry name" value="HATPase_C_sf"/>
</dbReference>
<dbReference type="Gene3D" id="3.30.565.10">
    <property type="entry name" value="Histidine kinase-like ATPase, C-terminal domain"/>
    <property type="match status" value="1"/>
</dbReference>
<sequence length="701" mass="76014">MSGLTPWGYEIAGGFALCFVISVVWNRKLRKEMRRRLAVKAELRDQLAFQRAMLEAIPQAICVRDNEARLVFCNAAFEKMCGTHRAAMEGKTLGESGLQYIEPEKAALLHARYLDMLASGQSLNEDVDVVLDGELRRMVHWAVPIALSQGGPARALVAGAIDVTERHHLIDLSQVARAKAEEASRAKSNFLATMSHEIRTPMNAVLGMLELLTREGRLSAKDRESVDLARTSAVALLGLIDDILDMSKIEAGGLEIALAPARLQAIVDEVARMFGGLARQHGLSMVLDIDPAVGEWHSVDAVRFRQIANNLVSNAIKYTDVGSVTVRLRHAGREADVETIALEVEDTGIGIAPKDLENLFRPFFQAEAAGPRAIGGTGLGLPIVERLCRMLGGTIEVRSQRGQGTCVRVELALRAASPPVAAPATAAAPEPGAFLPQRGRRILAVDDHPANRLLLQRQLEHLGLECELAEDGETALALWRDGGFDLVITDCSMPVMDGYALAVAIRKLERERGLPRCPVLGCTAHVQEAERRHALEAGMDECLMKPFSLDALSAALHRHLPADAAEPLPATPVEAPPHEPFEAAFDPLALRRLSDDDARVESRFLEALWRTNRSDVRELAAHVASGALSEASSMAHKILGPARMVRAQRVVRACEMLQRACQGEAALTPDAAFAQLDAAVDELDRAIEAQLHSLAQPAASD</sequence>
<dbReference type="CDD" id="cd00130">
    <property type="entry name" value="PAS"/>
    <property type="match status" value="1"/>
</dbReference>
<dbReference type="InterPro" id="IPR001789">
    <property type="entry name" value="Sig_transdc_resp-reg_receiver"/>
</dbReference>
<dbReference type="InterPro" id="IPR005467">
    <property type="entry name" value="His_kinase_dom"/>
</dbReference>
<dbReference type="EMBL" id="JAUKVY010000001">
    <property type="protein sequence ID" value="MDO1530735.1"/>
    <property type="molecule type" value="Genomic_DNA"/>
</dbReference>
<dbReference type="Pfam" id="PF00072">
    <property type="entry name" value="Response_reg"/>
    <property type="match status" value="1"/>
</dbReference>
<dbReference type="Proteomes" id="UP001169027">
    <property type="component" value="Unassembled WGS sequence"/>
</dbReference>
<dbReference type="InterPro" id="IPR003594">
    <property type="entry name" value="HATPase_dom"/>
</dbReference>
<dbReference type="InterPro" id="IPR035965">
    <property type="entry name" value="PAS-like_dom_sf"/>
</dbReference>
<dbReference type="InterPro" id="IPR000014">
    <property type="entry name" value="PAS"/>
</dbReference>
<dbReference type="InterPro" id="IPR008207">
    <property type="entry name" value="Sig_transdc_His_kin_Hpt_dom"/>
</dbReference>
<dbReference type="InterPro" id="IPR004358">
    <property type="entry name" value="Sig_transdc_His_kin-like_C"/>
</dbReference>
<evidence type="ECO:0000256" key="10">
    <source>
        <dbReference type="ARBA" id="ARBA00022840"/>
    </source>
</evidence>
<dbReference type="PROSITE" id="PS50109">
    <property type="entry name" value="HIS_KIN"/>
    <property type="match status" value="1"/>
</dbReference>
<comment type="catalytic activity">
    <reaction evidence="1">
        <text>ATP + protein L-histidine = ADP + protein N-phospho-L-histidine.</text>
        <dbReference type="EC" id="2.7.13.3"/>
    </reaction>
</comment>
<evidence type="ECO:0000256" key="14">
    <source>
        <dbReference type="PROSITE-ProRule" id="PRU00169"/>
    </source>
</evidence>
<dbReference type="PROSITE" id="PS50110">
    <property type="entry name" value="RESPONSE_REGULATORY"/>
    <property type="match status" value="1"/>
</dbReference>
<evidence type="ECO:0000256" key="12">
    <source>
        <dbReference type="ARBA" id="ARBA00023012"/>
    </source>
</evidence>